<dbReference type="AlphaFoldDB" id="A0A0F9RVR8"/>
<comment type="caution">
    <text evidence="1">The sequence shown here is derived from an EMBL/GenBank/DDBJ whole genome shotgun (WGS) entry which is preliminary data.</text>
</comment>
<dbReference type="InterPro" id="IPR001611">
    <property type="entry name" value="Leu-rich_rpt"/>
</dbReference>
<dbReference type="EMBL" id="LAZR01000692">
    <property type="protein sequence ID" value="KKN60545.1"/>
    <property type="molecule type" value="Genomic_DNA"/>
</dbReference>
<sequence length="741" mass="87170">MSEFRINNYITLKLEDETTNIYVNDELFNQCASILFQLPTNSLTFTKEIESIDDVIEKLGWSREGQDITIDTSTVSPEQEFRGHCSNLQVWAENNYNSRLLHSNLSFPLLKKLTEVGDPSAKKVFKEEIAERFEEGNQTVILYLFEENYIEFLGTEELDYVIENSELIDIIFKNGNLEYDEFISYFNDLNQKSPNGLKRRFFNENNILKDSLRNLLEEFKLTRYYTLEILNLLYGKDLILKEPLYDGIAEIFRKGSFELIYDLLSFPLEETKSLEVILEKIWNWRFFTMDTPVVKEIVKVLNEDKPHAKNRCMKVLKIIWRYMENNLTSDIIRYILADKENCIDLLLQIITVWYEGTFVLNSDSIKELKNLGDEAVQKLKKALRRGQYGKGYFLNRAGELNKLSFRVDLQYDWPDFHNAIDEVYSLFGAQELIEFLDDFEGGVDDLININKSNYPGPLKTLSEAFIECSEMNDSELIDKAYNVYRYLDEWIQEQIIQSFPYGETIYDQRQIIKFCLKNNEFDGIRFFLNFNILLKEDIGWLLSIPDVNFLEKLIESQKELKYPSMKYDQFIEEMVYDNPQQFIKSIHQLKAQDQKSFVTYVSDLIDSFTEDCSLSFLSFLREPDSINMRNVQEKIGKMFRVLGDSPYIEVGFSYEDGLVTELIIEWCNLESVPVEIETLSNLKRLTLRNNLLKILPESLGKLKRLEFLDVSRNPDLSDIPNNIKYLIKKKHLLFKIDEKGN</sequence>
<organism evidence="1">
    <name type="scientific">marine sediment metagenome</name>
    <dbReference type="NCBI Taxonomy" id="412755"/>
    <lineage>
        <taxon>unclassified sequences</taxon>
        <taxon>metagenomes</taxon>
        <taxon>ecological metagenomes</taxon>
    </lineage>
</organism>
<dbReference type="InterPro" id="IPR032675">
    <property type="entry name" value="LRR_dom_sf"/>
</dbReference>
<accession>A0A0F9RVR8</accession>
<proteinExistence type="predicted"/>
<protein>
    <recommendedName>
        <fullName evidence="2">Leucine-rich repeat domain-containing protein</fullName>
    </recommendedName>
</protein>
<evidence type="ECO:0008006" key="2">
    <source>
        <dbReference type="Google" id="ProtNLM"/>
    </source>
</evidence>
<dbReference type="SUPFAM" id="SSF52058">
    <property type="entry name" value="L domain-like"/>
    <property type="match status" value="1"/>
</dbReference>
<evidence type="ECO:0000313" key="1">
    <source>
        <dbReference type="EMBL" id="KKN60545.1"/>
    </source>
</evidence>
<dbReference type="Gene3D" id="3.80.10.10">
    <property type="entry name" value="Ribonuclease Inhibitor"/>
    <property type="match status" value="1"/>
</dbReference>
<gene>
    <name evidence="1" type="ORF">LCGC14_0530830</name>
</gene>
<name>A0A0F9RVR8_9ZZZZ</name>
<dbReference type="Pfam" id="PF13855">
    <property type="entry name" value="LRR_8"/>
    <property type="match status" value="1"/>
</dbReference>
<reference evidence="1" key="1">
    <citation type="journal article" date="2015" name="Nature">
        <title>Complex archaea that bridge the gap between prokaryotes and eukaryotes.</title>
        <authorList>
            <person name="Spang A."/>
            <person name="Saw J.H."/>
            <person name="Jorgensen S.L."/>
            <person name="Zaremba-Niedzwiedzka K."/>
            <person name="Martijn J."/>
            <person name="Lind A.E."/>
            <person name="van Eijk R."/>
            <person name="Schleper C."/>
            <person name="Guy L."/>
            <person name="Ettema T.J."/>
        </authorList>
    </citation>
    <scope>NUCLEOTIDE SEQUENCE</scope>
</reference>